<dbReference type="eggNOG" id="COG4585">
    <property type="taxonomic scope" value="Bacteria"/>
</dbReference>
<dbReference type="PANTHER" id="PTHR24421">
    <property type="entry name" value="NITRATE/NITRITE SENSOR PROTEIN NARX-RELATED"/>
    <property type="match status" value="1"/>
</dbReference>
<evidence type="ECO:0000313" key="11">
    <source>
        <dbReference type="Proteomes" id="UP000030300"/>
    </source>
</evidence>
<dbReference type="PANTHER" id="PTHR24421:SF37">
    <property type="entry name" value="SENSOR HISTIDINE KINASE NARS"/>
    <property type="match status" value="1"/>
</dbReference>
<dbReference type="InterPro" id="IPR050482">
    <property type="entry name" value="Sensor_HK_TwoCompSys"/>
</dbReference>
<evidence type="ECO:0000256" key="2">
    <source>
        <dbReference type="ARBA" id="ARBA00022475"/>
    </source>
</evidence>
<dbReference type="GO" id="GO:0000155">
    <property type="term" value="F:phosphorelay sensor kinase activity"/>
    <property type="evidence" value="ECO:0007669"/>
    <property type="project" value="InterPro"/>
</dbReference>
<evidence type="ECO:0000256" key="8">
    <source>
        <dbReference type="ARBA" id="ARBA00023136"/>
    </source>
</evidence>
<comment type="subcellular location">
    <subcellularLocation>
        <location evidence="1">Cell membrane</location>
        <topology evidence="1">Multi-pass membrane protein</topology>
    </subcellularLocation>
</comment>
<organism evidence="10 11">
    <name type="scientific">Nocardioides simplex</name>
    <name type="common">Arthrobacter simplex</name>
    <dbReference type="NCBI Taxonomy" id="2045"/>
    <lineage>
        <taxon>Bacteria</taxon>
        <taxon>Bacillati</taxon>
        <taxon>Actinomycetota</taxon>
        <taxon>Actinomycetes</taxon>
        <taxon>Propionibacteriales</taxon>
        <taxon>Nocardioidaceae</taxon>
        <taxon>Pimelobacter</taxon>
    </lineage>
</organism>
<dbReference type="Gene3D" id="1.20.5.1930">
    <property type="match status" value="1"/>
</dbReference>
<dbReference type="CDD" id="cd16917">
    <property type="entry name" value="HATPase_UhpB-NarQ-NarX-like"/>
    <property type="match status" value="1"/>
</dbReference>
<keyword evidence="3" id="KW-0808">Transferase</keyword>
<dbReference type="InterPro" id="IPR003594">
    <property type="entry name" value="HATPase_dom"/>
</dbReference>
<dbReference type="Proteomes" id="UP000030300">
    <property type="component" value="Chromosome"/>
</dbReference>
<evidence type="ECO:0000313" key="10">
    <source>
        <dbReference type="EMBL" id="AIY16933.1"/>
    </source>
</evidence>
<dbReference type="InterPro" id="IPR036890">
    <property type="entry name" value="HATPase_C_sf"/>
</dbReference>
<keyword evidence="4" id="KW-0812">Transmembrane</keyword>
<evidence type="ECO:0000259" key="9">
    <source>
        <dbReference type="SMART" id="SM00387"/>
    </source>
</evidence>
<dbReference type="GeneID" id="96609136"/>
<dbReference type="STRING" id="2045.KR76_09505"/>
<protein>
    <submittedName>
        <fullName evidence="10">Putative two-component sensor</fullName>
    </submittedName>
</protein>
<proteinExistence type="predicted"/>
<dbReference type="EMBL" id="CP009896">
    <property type="protein sequence ID" value="AIY16933.1"/>
    <property type="molecule type" value="Genomic_DNA"/>
</dbReference>
<keyword evidence="11" id="KW-1185">Reference proteome</keyword>
<dbReference type="SMART" id="SM00387">
    <property type="entry name" value="HATPase_c"/>
    <property type="match status" value="1"/>
</dbReference>
<keyword evidence="2" id="KW-1003">Cell membrane</keyword>
<accession>A0A0A1DK33</accession>
<dbReference type="HOGENOM" id="CLU_021898_1_0_11"/>
<dbReference type="Gene3D" id="3.30.565.10">
    <property type="entry name" value="Histidine kinase-like ATPase, C-terminal domain"/>
    <property type="match status" value="1"/>
</dbReference>
<keyword evidence="8" id="KW-0472">Membrane</keyword>
<keyword evidence="5" id="KW-0418">Kinase</keyword>
<feature type="domain" description="Histidine kinase/HSP90-like ATPase" evidence="9">
    <location>
        <begin position="571"/>
        <end position="663"/>
    </location>
</feature>
<dbReference type="Pfam" id="PF07730">
    <property type="entry name" value="HisKA_3"/>
    <property type="match status" value="1"/>
</dbReference>
<dbReference type="AlphaFoldDB" id="A0A0A1DK33"/>
<evidence type="ECO:0000256" key="5">
    <source>
        <dbReference type="ARBA" id="ARBA00022777"/>
    </source>
</evidence>
<dbReference type="GO" id="GO:0005886">
    <property type="term" value="C:plasma membrane"/>
    <property type="evidence" value="ECO:0007669"/>
    <property type="project" value="UniProtKB-SubCell"/>
</dbReference>
<evidence type="ECO:0000256" key="7">
    <source>
        <dbReference type="ARBA" id="ARBA00023012"/>
    </source>
</evidence>
<evidence type="ECO:0000256" key="6">
    <source>
        <dbReference type="ARBA" id="ARBA00022989"/>
    </source>
</evidence>
<sequence>MTARRAGWTGSTGWAVVAWLIALASWLLAAGAIVALAVTGAQPPNVADWVMDVVTAAVYGAVVLMMLPRARHPVVWLLALTALGCGASGLTTGYVALDGDWPAQDLAVYLPYWAWVPGVYATVAVIPLLVVPGVRRRWPALVVAGGAIVASVVPSLTVVVPGLPPNPFGFDVAWWQSMIRSWGLWPDRSVALLGVLVLVWLLVRVRRTPAAERRGLSWLLAGHAAMVVALIAFLLPLADDWMGPAAELSGSLLLVAQLFLPAALLVLVLGQQMWGVDTRINRGVVWAVMTVAIALAYLVLIAVTAQLLPGQSDVTLALAVGLVGLGSTPLRRLVQRRVDRLVYGTGADPARLLSSVEGQDEFDVDSLAAGLCRSLRLADVHIVTAAPGDAGLDPAAVTADDLVLTLTSRGRDVGVLVARPRPGERLDQRTTRMLTEVAGLVGMTLDLIQSVDALTTARRRMAGVRHEERRMLRRDLHDGLGPALAGIRLGLVAARGLRERDPEAAEEMLDMLERELAQQGEEVRRLSRSLVPLALEDGDLTTALTALAERFTGDDLSVQVTVAPDVELEPPVQVAVYQMASEALLNVSRHAQASRCEVHLRRRADGDTLFVVSDDGVGLPADKVEGIGLRSMRERAEELGAVLRLGTASAGLGSRVELRLPAS</sequence>
<dbReference type="Pfam" id="PF02518">
    <property type="entry name" value="HATPase_c"/>
    <property type="match status" value="1"/>
</dbReference>
<evidence type="ECO:0000256" key="4">
    <source>
        <dbReference type="ARBA" id="ARBA00022692"/>
    </source>
</evidence>
<dbReference type="RefSeq" id="WP_038677905.1">
    <property type="nucleotide sequence ID" value="NZ_BJMC01000008.1"/>
</dbReference>
<name>A0A0A1DK33_NOCSI</name>
<dbReference type="KEGG" id="psim:KR76_09505"/>
<dbReference type="SUPFAM" id="SSF55874">
    <property type="entry name" value="ATPase domain of HSP90 chaperone/DNA topoisomerase II/histidine kinase"/>
    <property type="match status" value="1"/>
</dbReference>
<dbReference type="OrthoDB" id="227596at2"/>
<evidence type="ECO:0000256" key="1">
    <source>
        <dbReference type="ARBA" id="ARBA00004651"/>
    </source>
</evidence>
<dbReference type="InterPro" id="IPR011712">
    <property type="entry name" value="Sig_transdc_His_kin_sub3_dim/P"/>
</dbReference>
<dbReference type="GO" id="GO:0046983">
    <property type="term" value="F:protein dimerization activity"/>
    <property type="evidence" value="ECO:0007669"/>
    <property type="project" value="InterPro"/>
</dbReference>
<gene>
    <name evidence="10" type="ORF">KR76_09505</name>
</gene>
<evidence type="ECO:0000256" key="3">
    <source>
        <dbReference type="ARBA" id="ARBA00022679"/>
    </source>
</evidence>
<keyword evidence="7" id="KW-0902">Two-component regulatory system</keyword>
<keyword evidence="6" id="KW-1133">Transmembrane helix</keyword>
<reference evidence="10 11" key="1">
    <citation type="journal article" date="2015" name="Genome Announc.">
        <title>Complete Genome Sequence of Steroid-Transforming Nocardioides simplex VKM Ac-2033D.</title>
        <authorList>
            <person name="Shtratnikova V.Y."/>
            <person name="Schelkunov M.I."/>
            <person name="Pekov Y.A."/>
            <person name="Fokina V.V."/>
            <person name="Logacheva M.D."/>
            <person name="Sokolov S.L."/>
            <person name="Bragin E.Y."/>
            <person name="Ashapkin V.V."/>
            <person name="Donova M.V."/>
        </authorList>
    </citation>
    <scope>NUCLEOTIDE SEQUENCE [LARGE SCALE GENOMIC DNA]</scope>
    <source>
        <strain evidence="10 11">VKM Ac-2033D</strain>
    </source>
</reference>